<evidence type="ECO:0008006" key="7">
    <source>
        <dbReference type="Google" id="ProtNLM"/>
    </source>
</evidence>
<comment type="caution">
    <text evidence="5">The sequence shown here is derived from an EMBL/GenBank/DDBJ whole genome shotgun (WGS) entry which is preliminary data.</text>
</comment>
<keyword evidence="4" id="KW-0732">Signal</keyword>
<keyword evidence="2 3" id="KW-0802">TPR repeat</keyword>
<dbReference type="Pfam" id="PF13181">
    <property type="entry name" value="TPR_8"/>
    <property type="match status" value="1"/>
</dbReference>
<evidence type="ECO:0000313" key="5">
    <source>
        <dbReference type="EMBL" id="MBW4865354.1"/>
    </source>
</evidence>
<dbReference type="SUPFAM" id="SSF48452">
    <property type="entry name" value="TPR-like"/>
    <property type="match status" value="3"/>
</dbReference>
<dbReference type="PANTHER" id="PTHR45586:SF1">
    <property type="entry name" value="LIPOPOLYSACCHARIDE ASSEMBLY PROTEIN B"/>
    <property type="match status" value="1"/>
</dbReference>
<dbReference type="PANTHER" id="PTHR45586">
    <property type="entry name" value="TPR REPEAT-CONTAINING PROTEIN PA4667"/>
    <property type="match status" value="1"/>
</dbReference>
<dbReference type="InterPro" id="IPR019734">
    <property type="entry name" value="TPR_rpt"/>
</dbReference>
<proteinExistence type="predicted"/>
<dbReference type="AlphaFoldDB" id="A0AAW4NNQ9"/>
<evidence type="ECO:0000256" key="4">
    <source>
        <dbReference type="SAM" id="SignalP"/>
    </source>
</evidence>
<dbReference type="Proteomes" id="UP001196873">
    <property type="component" value="Unassembled WGS sequence"/>
</dbReference>
<dbReference type="RefSeq" id="WP_007134571.1">
    <property type="nucleotide sequence ID" value="NZ_CABKPN010000001.1"/>
</dbReference>
<gene>
    <name evidence="5" type="ORF">KZY68_04875</name>
</gene>
<dbReference type="InterPro" id="IPR011990">
    <property type="entry name" value="TPR-like_helical_dom_sf"/>
</dbReference>
<feature type="chain" id="PRO_5043778244" description="Tetratricopeptide repeat protein" evidence="4">
    <location>
        <begin position="21"/>
        <end position="476"/>
    </location>
</feature>
<sequence length="476" mass="54822">MCKLRLLGIVLWLTVTSSIAQNPMKNGQIEEMVKLIKTNERLAQSYAETAMKADKDNTDLIAKIGLAYLQAGKIDEAEKYFYLTRKCYKITPLAISLGGDIAQAQGKIDSAKYYYRRAMYFDRHDPEAYFKYAELVRFTDMPDAMRKLETIKQLRPDLSIDGRIAELYYDAQRYDAAIALYEKQGLKKLTEKELVHYAQSVLLSGNYKKALEVATEGSEFYPHNTDLVRLMLYCNTDLEHYDRALENAKELMDMHTDSAKLRYTDYLYYGYVLNGLKRTPEAIQKFEQARALAKDVPGIDKDIANAYNKIGDYDNAIKYTRENLARITDSTYDRSHDLFQLGLLYWKKATANSTDASSSDYDLNTLKQAENVFAEVSRLKPNSYVGYYWRAKANALMDPKNARGLAKPYYKRAAELLEKEGGDKDYLIECYKQLSYYYYTKKVMPEAISYAEKIINLDPNDSYAKQLLSITATKKK</sequence>
<evidence type="ECO:0000313" key="6">
    <source>
        <dbReference type="Proteomes" id="UP001196873"/>
    </source>
</evidence>
<keyword evidence="1" id="KW-0677">Repeat</keyword>
<reference evidence="5" key="1">
    <citation type="submission" date="2021-07" db="EMBL/GenBank/DDBJ databases">
        <title>Genomic diversity and antimicrobial resistance of Prevotella spp. isolated from chronic lung disease airways.</title>
        <authorList>
            <person name="Webb K.A."/>
            <person name="Olagoke O.S."/>
            <person name="Baird T."/>
            <person name="Neill J."/>
            <person name="Pham A."/>
            <person name="Wells T.J."/>
            <person name="Ramsay K.A."/>
            <person name="Bell S.C."/>
            <person name="Sarovich D.S."/>
            <person name="Price E.P."/>
        </authorList>
    </citation>
    <scope>NUCLEOTIDE SEQUENCE</scope>
    <source>
        <strain evidence="5">SCHI0047.S.3</strain>
    </source>
</reference>
<dbReference type="PROSITE" id="PS50005">
    <property type="entry name" value="TPR"/>
    <property type="match status" value="1"/>
</dbReference>
<accession>A0AAW4NNQ9</accession>
<feature type="signal peptide" evidence="4">
    <location>
        <begin position="1"/>
        <end position="20"/>
    </location>
</feature>
<evidence type="ECO:0000256" key="3">
    <source>
        <dbReference type="PROSITE-ProRule" id="PRU00339"/>
    </source>
</evidence>
<dbReference type="EMBL" id="JAHXRF010000006">
    <property type="protein sequence ID" value="MBW4865354.1"/>
    <property type="molecule type" value="Genomic_DNA"/>
</dbReference>
<dbReference type="SMART" id="SM00028">
    <property type="entry name" value="TPR"/>
    <property type="match status" value="6"/>
</dbReference>
<evidence type="ECO:0000256" key="2">
    <source>
        <dbReference type="ARBA" id="ARBA00022803"/>
    </source>
</evidence>
<dbReference type="InterPro" id="IPR051012">
    <property type="entry name" value="CellSynth/LPSAsmb/PSIAsmb"/>
</dbReference>
<name>A0AAW4NNQ9_9BACT</name>
<dbReference type="Gene3D" id="1.25.40.10">
    <property type="entry name" value="Tetratricopeptide repeat domain"/>
    <property type="match status" value="2"/>
</dbReference>
<feature type="repeat" description="TPR" evidence="3">
    <location>
        <begin position="428"/>
        <end position="461"/>
    </location>
</feature>
<evidence type="ECO:0000256" key="1">
    <source>
        <dbReference type="ARBA" id="ARBA00022737"/>
    </source>
</evidence>
<protein>
    <recommendedName>
        <fullName evidence="7">Tetratricopeptide repeat protein</fullName>
    </recommendedName>
</protein>
<organism evidence="5 6">
    <name type="scientific">Segatella salivae</name>
    <dbReference type="NCBI Taxonomy" id="228604"/>
    <lineage>
        <taxon>Bacteria</taxon>
        <taxon>Pseudomonadati</taxon>
        <taxon>Bacteroidota</taxon>
        <taxon>Bacteroidia</taxon>
        <taxon>Bacteroidales</taxon>
        <taxon>Prevotellaceae</taxon>
        <taxon>Segatella</taxon>
    </lineage>
</organism>